<dbReference type="HOGENOM" id="CLU_693060_0_0_1"/>
<dbReference type="InterPro" id="IPR010982">
    <property type="entry name" value="Lambda_DNA-bd_dom_sf"/>
</dbReference>
<dbReference type="GO" id="GO:0005634">
    <property type="term" value="C:nucleus"/>
    <property type="evidence" value="ECO:0007669"/>
    <property type="project" value="UniProtKB-ARBA"/>
</dbReference>
<organism evidence="3">
    <name type="scientific">Caenorhabditis remanei</name>
    <name type="common">Caenorhabditis vulgaris</name>
    <dbReference type="NCBI Taxonomy" id="31234"/>
    <lineage>
        <taxon>Eukaryota</taxon>
        <taxon>Metazoa</taxon>
        <taxon>Ecdysozoa</taxon>
        <taxon>Nematoda</taxon>
        <taxon>Chromadorea</taxon>
        <taxon>Rhabditida</taxon>
        <taxon>Rhabditina</taxon>
        <taxon>Rhabditomorpha</taxon>
        <taxon>Rhabditoidea</taxon>
        <taxon>Rhabditidae</taxon>
        <taxon>Peloderinae</taxon>
        <taxon>Caenorhabditis</taxon>
    </lineage>
</organism>
<evidence type="ECO:0000256" key="1">
    <source>
        <dbReference type="SAM" id="MobiDB-lite"/>
    </source>
</evidence>
<name>E3N2F5_CAERE</name>
<feature type="region of interest" description="Disordered" evidence="1">
    <location>
        <begin position="209"/>
        <end position="259"/>
    </location>
</feature>
<dbReference type="SUPFAM" id="SSF47413">
    <property type="entry name" value="lambda repressor-like DNA-binding domains"/>
    <property type="match status" value="1"/>
</dbReference>
<accession>E3N2F5</accession>
<dbReference type="Proteomes" id="UP000008281">
    <property type="component" value="Unassembled WGS sequence"/>
</dbReference>
<sequence>MYPQHPNDQPEQRRSNRRNPPQNRTPPLPIEHLHPPWNPHLGAQQWPAQSQIVAPNMHQHPRNPNDQPGQGDQWALPNVQRMFLKFPFSGIKFLVFSEPMANMDPRNPDTQPGGMEQNQPDGFPNSQHSFLRELHMQPYQPETVPGEYQPQNMAPDYQFPPQNPLIHQAPATSVGGPVRFPPGTGPMGQHPGRKLKTLSGETMTWQFSERQLSPYFPQVNQSTSHSRRRNKTRQPQVPDTSGSFQGQASSTGQPEHPAHLNTWPEAAQRRVSQQMFSAPFPQIQPHHDVHTENDPQYRTSPSSEELIPGLPKHYLITEEKALEILKKRIVGKIDPLKLKKEVSELELSNHLKGKLTRNVLNSSETFGTIMNNAKEFELMSEKYKEIYKRLHNWWHNSEDVRLRIVSVVPDIEQ</sequence>
<feature type="compositionally biased region" description="Polar residues" evidence="1">
    <location>
        <begin position="233"/>
        <end position="253"/>
    </location>
</feature>
<protein>
    <recommendedName>
        <fullName evidence="4">CUT domain-containing protein</fullName>
    </recommendedName>
</protein>
<gene>
    <name evidence="2" type="ORF">CRE_16988</name>
</gene>
<feature type="region of interest" description="Disordered" evidence="1">
    <location>
        <begin position="1"/>
        <end position="45"/>
    </location>
</feature>
<evidence type="ECO:0008006" key="4">
    <source>
        <dbReference type="Google" id="ProtNLM"/>
    </source>
</evidence>
<reference evidence="2" key="1">
    <citation type="submission" date="2007-07" db="EMBL/GenBank/DDBJ databases">
        <title>PCAP assembly of the Caenorhabditis remanei genome.</title>
        <authorList>
            <consortium name="The Caenorhabditis remanei Sequencing Consortium"/>
            <person name="Wilson R.K."/>
        </authorList>
    </citation>
    <scope>NUCLEOTIDE SEQUENCE [LARGE SCALE GENOMIC DNA]</scope>
    <source>
        <strain evidence="2">PB4641</strain>
    </source>
</reference>
<dbReference type="InParanoid" id="E3N2F5"/>
<proteinExistence type="predicted"/>
<evidence type="ECO:0000313" key="3">
    <source>
        <dbReference type="Proteomes" id="UP000008281"/>
    </source>
</evidence>
<dbReference type="GO" id="GO:0003677">
    <property type="term" value="F:DNA binding"/>
    <property type="evidence" value="ECO:0007669"/>
    <property type="project" value="InterPro"/>
</dbReference>
<dbReference type="EMBL" id="DS268512">
    <property type="protein sequence ID" value="EFO84132.1"/>
    <property type="molecule type" value="Genomic_DNA"/>
</dbReference>
<dbReference type="AlphaFoldDB" id="E3N2F5"/>
<keyword evidence="3" id="KW-1185">Reference proteome</keyword>
<feature type="region of interest" description="Disordered" evidence="1">
    <location>
        <begin position="283"/>
        <end position="305"/>
    </location>
</feature>
<evidence type="ECO:0000313" key="2">
    <source>
        <dbReference type="EMBL" id="EFO84132.1"/>
    </source>
</evidence>
<feature type="compositionally biased region" description="Basic and acidic residues" evidence="1">
    <location>
        <begin position="285"/>
        <end position="295"/>
    </location>
</feature>